<dbReference type="EMBL" id="GBXM01084377">
    <property type="protein sequence ID" value="JAH24200.1"/>
    <property type="molecule type" value="Transcribed_RNA"/>
</dbReference>
<proteinExistence type="predicted"/>
<reference evidence="1" key="1">
    <citation type="submission" date="2014-11" db="EMBL/GenBank/DDBJ databases">
        <authorList>
            <person name="Amaro Gonzalez C."/>
        </authorList>
    </citation>
    <scope>NUCLEOTIDE SEQUENCE</scope>
</reference>
<dbReference type="EMBL" id="GBXM01066902">
    <property type="protein sequence ID" value="JAH41675.1"/>
    <property type="molecule type" value="Transcribed_RNA"/>
</dbReference>
<sequence length="40" mass="4541">MPQGTVRLRANYRCVFTSGNTSVSAFVRVIDFSTFPLCLW</sequence>
<reference evidence="1" key="2">
    <citation type="journal article" date="2015" name="Fish Shellfish Immunol.">
        <title>Early steps in the European eel (Anguilla anguilla)-Vibrio vulnificus interaction in the gills: Role of the RtxA13 toxin.</title>
        <authorList>
            <person name="Callol A."/>
            <person name="Pajuelo D."/>
            <person name="Ebbesson L."/>
            <person name="Teles M."/>
            <person name="MacKenzie S."/>
            <person name="Amaro C."/>
        </authorList>
    </citation>
    <scope>NUCLEOTIDE SEQUENCE</scope>
</reference>
<dbReference type="AlphaFoldDB" id="A0A0E9R6T5"/>
<name>A0A0E9R6T5_ANGAN</name>
<protein>
    <submittedName>
        <fullName evidence="1">Uncharacterized protein</fullName>
    </submittedName>
</protein>
<organism evidence="1">
    <name type="scientific">Anguilla anguilla</name>
    <name type="common">European freshwater eel</name>
    <name type="synonym">Muraena anguilla</name>
    <dbReference type="NCBI Taxonomy" id="7936"/>
    <lineage>
        <taxon>Eukaryota</taxon>
        <taxon>Metazoa</taxon>
        <taxon>Chordata</taxon>
        <taxon>Craniata</taxon>
        <taxon>Vertebrata</taxon>
        <taxon>Euteleostomi</taxon>
        <taxon>Actinopterygii</taxon>
        <taxon>Neopterygii</taxon>
        <taxon>Teleostei</taxon>
        <taxon>Anguilliformes</taxon>
        <taxon>Anguillidae</taxon>
        <taxon>Anguilla</taxon>
    </lineage>
</organism>
<dbReference type="EMBL" id="GBXM01071161">
    <property type="protein sequence ID" value="JAH37416.1"/>
    <property type="molecule type" value="Transcribed_RNA"/>
</dbReference>
<dbReference type="EMBL" id="GBXM01063287">
    <property type="protein sequence ID" value="JAH45290.1"/>
    <property type="molecule type" value="Transcribed_RNA"/>
</dbReference>
<accession>A0A0E9R6T5</accession>
<evidence type="ECO:0000313" key="1">
    <source>
        <dbReference type="EMBL" id="JAH24200.1"/>
    </source>
</evidence>